<keyword evidence="2" id="KW-0456">Lyase</keyword>
<evidence type="ECO:0000256" key="2">
    <source>
        <dbReference type="ARBA" id="ARBA00023239"/>
    </source>
</evidence>
<dbReference type="GO" id="GO:0016114">
    <property type="term" value="P:terpenoid biosynthetic process"/>
    <property type="evidence" value="ECO:0007669"/>
    <property type="project" value="InterPro"/>
</dbReference>
<keyword evidence="6" id="KW-1185">Reference proteome</keyword>
<dbReference type="PANTHER" id="PTHR31225">
    <property type="entry name" value="OS04G0344100 PROTEIN-RELATED"/>
    <property type="match status" value="1"/>
</dbReference>
<organism evidence="5 6">
    <name type="scientific">Gossypium tomentosum</name>
    <name type="common">Hawaiian cotton</name>
    <name type="synonym">Gossypium sandvicense</name>
    <dbReference type="NCBI Taxonomy" id="34277"/>
    <lineage>
        <taxon>Eukaryota</taxon>
        <taxon>Viridiplantae</taxon>
        <taxon>Streptophyta</taxon>
        <taxon>Embryophyta</taxon>
        <taxon>Tracheophyta</taxon>
        <taxon>Spermatophyta</taxon>
        <taxon>Magnoliopsida</taxon>
        <taxon>eudicotyledons</taxon>
        <taxon>Gunneridae</taxon>
        <taxon>Pentapetalae</taxon>
        <taxon>rosids</taxon>
        <taxon>malvids</taxon>
        <taxon>Malvales</taxon>
        <taxon>Malvaceae</taxon>
        <taxon>Malvoideae</taxon>
        <taxon>Gossypium</taxon>
    </lineage>
</organism>
<evidence type="ECO:0000313" key="5">
    <source>
        <dbReference type="EMBL" id="TYH47571.1"/>
    </source>
</evidence>
<keyword evidence="1" id="KW-0460">Magnesium</keyword>
<sequence>MAVQVQGSVSSPMDRPLANYPPDIWGDRFLTLSFDISELESCSRQVEVLKETVKDMLMASTTDPIRNIFLIYSLCRLGVSYHFETEVEQQLAHRFDTLSQLIHNNNYDLHTIADMFQVFRFHGYNMSSRKYNISCIYIYHINLN</sequence>
<dbReference type="GO" id="GO:0010333">
    <property type="term" value="F:terpene synthase activity"/>
    <property type="evidence" value="ECO:0007669"/>
    <property type="project" value="InterPro"/>
</dbReference>
<comment type="similarity">
    <text evidence="3">Belongs to the terpene synthase family. Tpsa subfamily.</text>
</comment>
<dbReference type="InterPro" id="IPR008949">
    <property type="entry name" value="Isoprenoid_synthase_dom_sf"/>
</dbReference>
<gene>
    <name evidence="5" type="ORF">ES332_D10G006400v1</name>
</gene>
<dbReference type="InterPro" id="IPR008930">
    <property type="entry name" value="Terpenoid_cyclase/PrenylTrfase"/>
</dbReference>
<dbReference type="AlphaFoldDB" id="A0A5D2IY74"/>
<dbReference type="Proteomes" id="UP000322667">
    <property type="component" value="Chromosome D10"/>
</dbReference>
<dbReference type="Pfam" id="PF01397">
    <property type="entry name" value="Terpene_synth"/>
    <property type="match status" value="1"/>
</dbReference>
<reference evidence="5 6" key="1">
    <citation type="submission" date="2019-07" db="EMBL/GenBank/DDBJ databases">
        <title>WGS assembly of Gossypium tomentosum.</title>
        <authorList>
            <person name="Chen Z.J."/>
            <person name="Sreedasyam A."/>
            <person name="Ando A."/>
            <person name="Song Q."/>
            <person name="De L."/>
            <person name="Hulse-Kemp A."/>
            <person name="Ding M."/>
            <person name="Ye W."/>
            <person name="Kirkbride R."/>
            <person name="Jenkins J."/>
            <person name="Plott C."/>
            <person name="Lovell J."/>
            <person name="Lin Y.-M."/>
            <person name="Vaughn R."/>
            <person name="Liu B."/>
            <person name="Li W."/>
            <person name="Simpson S."/>
            <person name="Scheffler B."/>
            <person name="Saski C."/>
            <person name="Grover C."/>
            <person name="Hu G."/>
            <person name="Conover J."/>
            <person name="Carlson J."/>
            <person name="Shu S."/>
            <person name="Boston L."/>
            <person name="Williams M."/>
            <person name="Peterson D."/>
            <person name="Mcgee K."/>
            <person name="Jones D."/>
            <person name="Wendel J."/>
            <person name="Stelly D."/>
            <person name="Grimwood J."/>
            <person name="Schmutz J."/>
        </authorList>
    </citation>
    <scope>NUCLEOTIDE SEQUENCE [LARGE SCALE GENOMIC DNA]</scope>
    <source>
        <strain evidence="5">7179.01</strain>
    </source>
</reference>
<dbReference type="EMBL" id="CM017632">
    <property type="protein sequence ID" value="TYH47571.1"/>
    <property type="molecule type" value="Genomic_DNA"/>
</dbReference>
<proteinExistence type="inferred from homology"/>
<accession>A0A5D2IY74</accession>
<dbReference type="SUPFAM" id="SSF48239">
    <property type="entry name" value="Terpenoid cyclases/Protein prenyltransferases"/>
    <property type="match status" value="1"/>
</dbReference>
<dbReference type="InterPro" id="IPR001906">
    <property type="entry name" value="Terpene_synth_N"/>
</dbReference>
<dbReference type="InterPro" id="IPR050148">
    <property type="entry name" value="Terpene_synthase-like"/>
</dbReference>
<dbReference type="Gene3D" id="1.10.600.10">
    <property type="entry name" value="Farnesyl Diphosphate Synthase"/>
    <property type="match status" value="1"/>
</dbReference>
<name>A0A5D2IY74_GOSTO</name>
<evidence type="ECO:0000256" key="3">
    <source>
        <dbReference type="ARBA" id="ARBA00038405"/>
    </source>
</evidence>
<dbReference type="InterPro" id="IPR036965">
    <property type="entry name" value="Terpene_synth_N_sf"/>
</dbReference>
<evidence type="ECO:0000256" key="1">
    <source>
        <dbReference type="ARBA" id="ARBA00022842"/>
    </source>
</evidence>
<feature type="domain" description="Terpene synthase N-terminal" evidence="4">
    <location>
        <begin position="24"/>
        <end position="129"/>
    </location>
</feature>
<protein>
    <recommendedName>
        <fullName evidence="4">Terpene synthase N-terminal domain-containing protein</fullName>
    </recommendedName>
</protein>
<dbReference type="PANTHER" id="PTHR31225:SF93">
    <property type="entry name" value="ALPHA-HUMULENE_(-)-(E)-BETA-CARYOPHYLLENE SYNTHASE"/>
    <property type="match status" value="1"/>
</dbReference>
<evidence type="ECO:0000313" key="6">
    <source>
        <dbReference type="Proteomes" id="UP000322667"/>
    </source>
</evidence>
<evidence type="ECO:0000259" key="4">
    <source>
        <dbReference type="Pfam" id="PF01397"/>
    </source>
</evidence>
<dbReference type="Gene3D" id="1.50.10.130">
    <property type="entry name" value="Terpene synthase, N-terminal domain"/>
    <property type="match status" value="1"/>
</dbReference>